<organism evidence="1">
    <name type="scientific">marine sediment metagenome</name>
    <dbReference type="NCBI Taxonomy" id="412755"/>
    <lineage>
        <taxon>unclassified sequences</taxon>
        <taxon>metagenomes</taxon>
        <taxon>ecological metagenomes</taxon>
    </lineage>
</organism>
<accession>A0A0F9ARV9</accession>
<proteinExistence type="predicted"/>
<reference evidence="1" key="1">
    <citation type="journal article" date="2015" name="Nature">
        <title>Complex archaea that bridge the gap between prokaryotes and eukaryotes.</title>
        <authorList>
            <person name="Spang A."/>
            <person name="Saw J.H."/>
            <person name="Jorgensen S.L."/>
            <person name="Zaremba-Niedzwiedzka K."/>
            <person name="Martijn J."/>
            <person name="Lind A.E."/>
            <person name="van Eijk R."/>
            <person name="Schleper C."/>
            <person name="Guy L."/>
            <person name="Ettema T.J."/>
        </authorList>
    </citation>
    <scope>NUCLEOTIDE SEQUENCE</scope>
</reference>
<dbReference type="AlphaFoldDB" id="A0A0F9ARV9"/>
<sequence length="59" mass="6713">MTDMRVTYRIGQLVRMPAAYPECRIVKIRPLGTIDVEATDDSGRCWRLSGLPLHRGRPS</sequence>
<name>A0A0F9ARV9_9ZZZZ</name>
<gene>
    <name evidence="1" type="ORF">LCGC14_2616790</name>
</gene>
<evidence type="ECO:0000313" key="1">
    <source>
        <dbReference type="EMBL" id="KKL04367.1"/>
    </source>
</evidence>
<dbReference type="EMBL" id="LAZR01044553">
    <property type="protein sequence ID" value="KKL04367.1"/>
    <property type="molecule type" value="Genomic_DNA"/>
</dbReference>
<protein>
    <submittedName>
        <fullName evidence="1">Uncharacterized protein</fullName>
    </submittedName>
</protein>
<comment type="caution">
    <text evidence="1">The sequence shown here is derived from an EMBL/GenBank/DDBJ whole genome shotgun (WGS) entry which is preliminary data.</text>
</comment>